<evidence type="ECO:0000256" key="2">
    <source>
        <dbReference type="ARBA" id="ARBA00022448"/>
    </source>
</evidence>
<dbReference type="InterPro" id="IPR003593">
    <property type="entry name" value="AAA+_ATPase"/>
</dbReference>
<name>A0ABV8YGU6_9ACTN</name>
<gene>
    <name evidence="7" type="ORF">ACFPH6_08060</name>
</gene>
<dbReference type="SUPFAM" id="SSF52540">
    <property type="entry name" value="P-loop containing nucleoside triphosphate hydrolases"/>
    <property type="match status" value="1"/>
</dbReference>
<dbReference type="PANTHER" id="PTHR43820:SF4">
    <property type="entry name" value="HIGH-AFFINITY BRANCHED-CHAIN AMINO ACID TRANSPORT ATP-BINDING PROTEIN LIVF"/>
    <property type="match status" value="1"/>
</dbReference>
<dbReference type="PROSITE" id="PS00211">
    <property type="entry name" value="ABC_TRANSPORTER_1"/>
    <property type="match status" value="1"/>
</dbReference>
<keyword evidence="3" id="KW-0547">Nucleotide-binding</keyword>
<evidence type="ECO:0000259" key="6">
    <source>
        <dbReference type="PROSITE" id="PS50893"/>
    </source>
</evidence>
<evidence type="ECO:0000256" key="4">
    <source>
        <dbReference type="ARBA" id="ARBA00022840"/>
    </source>
</evidence>
<dbReference type="InterPro" id="IPR003439">
    <property type="entry name" value="ABC_transporter-like_ATP-bd"/>
</dbReference>
<dbReference type="Proteomes" id="UP001596012">
    <property type="component" value="Unassembled WGS sequence"/>
</dbReference>
<evidence type="ECO:0000256" key="5">
    <source>
        <dbReference type="ARBA" id="ARBA00022970"/>
    </source>
</evidence>
<accession>A0ABV8YGU6</accession>
<dbReference type="InterPro" id="IPR017871">
    <property type="entry name" value="ABC_transporter-like_CS"/>
</dbReference>
<dbReference type="RefSeq" id="WP_386339436.1">
    <property type="nucleotide sequence ID" value="NZ_JBHSFG010000016.1"/>
</dbReference>
<dbReference type="Pfam" id="PF00005">
    <property type="entry name" value="ABC_tran"/>
    <property type="match status" value="1"/>
</dbReference>
<dbReference type="PROSITE" id="PS50893">
    <property type="entry name" value="ABC_TRANSPORTER_2"/>
    <property type="match status" value="1"/>
</dbReference>
<evidence type="ECO:0000313" key="8">
    <source>
        <dbReference type="Proteomes" id="UP001596012"/>
    </source>
</evidence>
<comment type="caution">
    <text evidence="7">The sequence shown here is derived from an EMBL/GenBank/DDBJ whole genome shotgun (WGS) entry which is preliminary data.</text>
</comment>
<evidence type="ECO:0000313" key="7">
    <source>
        <dbReference type="EMBL" id="MFC4464518.1"/>
    </source>
</evidence>
<feature type="domain" description="ABC transporter" evidence="6">
    <location>
        <begin position="3"/>
        <end position="237"/>
    </location>
</feature>
<evidence type="ECO:0000256" key="3">
    <source>
        <dbReference type="ARBA" id="ARBA00022741"/>
    </source>
</evidence>
<dbReference type="GO" id="GO:0005524">
    <property type="term" value="F:ATP binding"/>
    <property type="evidence" value="ECO:0007669"/>
    <property type="project" value="UniProtKB-KW"/>
</dbReference>
<dbReference type="SMART" id="SM00382">
    <property type="entry name" value="AAA"/>
    <property type="match status" value="1"/>
</dbReference>
<proteinExistence type="inferred from homology"/>
<dbReference type="Gene3D" id="3.40.50.300">
    <property type="entry name" value="P-loop containing nucleotide triphosphate hydrolases"/>
    <property type="match status" value="1"/>
</dbReference>
<keyword evidence="5" id="KW-0029">Amino-acid transport</keyword>
<keyword evidence="2" id="KW-0813">Transport</keyword>
<comment type="similarity">
    <text evidence="1">Belongs to the ABC transporter superfamily.</text>
</comment>
<dbReference type="InterPro" id="IPR052156">
    <property type="entry name" value="BCAA_Transport_ATP-bd_LivF"/>
</dbReference>
<organism evidence="7 8">
    <name type="scientific">Streptomyces xiangluensis</name>
    <dbReference type="NCBI Taxonomy" id="2665720"/>
    <lineage>
        <taxon>Bacteria</taxon>
        <taxon>Bacillati</taxon>
        <taxon>Actinomycetota</taxon>
        <taxon>Actinomycetes</taxon>
        <taxon>Kitasatosporales</taxon>
        <taxon>Streptomycetaceae</taxon>
        <taxon>Streptomyces</taxon>
    </lineage>
</organism>
<dbReference type="InterPro" id="IPR027417">
    <property type="entry name" value="P-loop_NTPase"/>
</dbReference>
<protein>
    <submittedName>
        <fullName evidence="7">ABC transporter ATP-binding protein</fullName>
    </submittedName>
</protein>
<dbReference type="EMBL" id="JBHSFG010000016">
    <property type="protein sequence ID" value="MFC4464518.1"/>
    <property type="molecule type" value="Genomic_DNA"/>
</dbReference>
<keyword evidence="4 7" id="KW-0067">ATP-binding</keyword>
<reference evidence="8" key="1">
    <citation type="journal article" date="2019" name="Int. J. Syst. Evol. Microbiol.">
        <title>The Global Catalogue of Microorganisms (GCM) 10K type strain sequencing project: providing services to taxonomists for standard genome sequencing and annotation.</title>
        <authorList>
            <consortium name="The Broad Institute Genomics Platform"/>
            <consortium name="The Broad Institute Genome Sequencing Center for Infectious Disease"/>
            <person name="Wu L."/>
            <person name="Ma J."/>
        </authorList>
    </citation>
    <scope>NUCLEOTIDE SEQUENCE [LARGE SCALE GENOMIC DNA]</scope>
    <source>
        <strain evidence="8">DT43</strain>
    </source>
</reference>
<sequence>MTARLLDIRGLTVSRGPGDVLRDVDLSVRTGELAVLLGANGAGKTTLLDAVSGLVATRAGQLRFDGEEVSGLTRTRRARLGIRHVEQGRAVFGDLTVRENLAVAAPAERHAEALEPFPELHKRMHVRAALLSGGEQQMLVLARALLRPASKRAAGTRLLLLDELSLGLAPIVVARLLPIVRSLTDQGITVLLVEQFANLVLPIADTVHVLDRGAIAFSGSPAELEASPGVLHKAYLSA</sequence>
<keyword evidence="8" id="KW-1185">Reference proteome</keyword>
<dbReference type="PANTHER" id="PTHR43820">
    <property type="entry name" value="HIGH-AFFINITY BRANCHED-CHAIN AMINO ACID TRANSPORT ATP-BINDING PROTEIN LIVF"/>
    <property type="match status" value="1"/>
</dbReference>
<evidence type="ECO:0000256" key="1">
    <source>
        <dbReference type="ARBA" id="ARBA00005417"/>
    </source>
</evidence>